<protein>
    <submittedName>
        <fullName evidence="3">PH domain-containing protein</fullName>
    </submittedName>
</protein>
<accession>A0A915JQW7</accession>
<organism evidence="2 3">
    <name type="scientific">Romanomermis culicivorax</name>
    <name type="common">Nematode worm</name>
    <dbReference type="NCBI Taxonomy" id="13658"/>
    <lineage>
        <taxon>Eukaryota</taxon>
        <taxon>Metazoa</taxon>
        <taxon>Ecdysozoa</taxon>
        <taxon>Nematoda</taxon>
        <taxon>Enoplea</taxon>
        <taxon>Dorylaimia</taxon>
        <taxon>Mermithida</taxon>
        <taxon>Mermithoidea</taxon>
        <taxon>Mermithidae</taxon>
        <taxon>Romanomermis</taxon>
    </lineage>
</organism>
<evidence type="ECO:0000313" key="2">
    <source>
        <dbReference type="Proteomes" id="UP000887565"/>
    </source>
</evidence>
<evidence type="ECO:0000313" key="3">
    <source>
        <dbReference type="WBParaSite" id="nRc.2.0.1.t28660-RA"/>
    </source>
</evidence>
<reference evidence="3" key="1">
    <citation type="submission" date="2022-11" db="UniProtKB">
        <authorList>
            <consortium name="WormBaseParasite"/>
        </authorList>
    </citation>
    <scope>IDENTIFICATION</scope>
</reference>
<proteinExistence type="predicted"/>
<keyword evidence="1" id="KW-0732">Signal</keyword>
<sequence length="65" mass="7309">MLWKAAINVLAKLSISAASRESCGYSAGAQCFWNKTVATESEERRNWIKRIEGSIGKNVLLEERH</sequence>
<keyword evidence="2" id="KW-1185">Reference proteome</keyword>
<dbReference type="WBParaSite" id="nRc.2.0.1.t28660-RA">
    <property type="protein sequence ID" value="nRc.2.0.1.t28660-RA"/>
    <property type="gene ID" value="nRc.2.0.1.g28660"/>
</dbReference>
<name>A0A915JQW7_ROMCU</name>
<feature type="signal peptide" evidence="1">
    <location>
        <begin position="1"/>
        <end position="18"/>
    </location>
</feature>
<feature type="chain" id="PRO_5037632007" evidence="1">
    <location>
        <begin position="19"/>
        <end position="65"/>
    </location>
</feature>
<dbReference type="Proteomes" id="UP000887565">
    <property type="component" value="Unplaced"/>
</dbReference>
<evidence type="ECO:0000256" key="1">
    <source>
        <dbReference type="SAM" id="SignalP"/>
    </source>
</evidence>
<dbReference type="AlphaFoldDB" id="A0A915JQW7"/>